<evidence type="ECO:0000256" key="1">
    <source>
        <dbReference type="SAM" id="MobiDB-lite"/>
    </source>
</evidence>
<keyword evidence="3" id="KW-1185">Reference proteome</keyword>
<feature type="region of interest" description="Disordered" evidence="1">
    <location>
        <begin position="116"/>
        <end position="138"/>
    </location>
</feature>
<accession>A0A8R1HYG7</accession>
<feature type="compositionally biased region" description="Polar residues" evidence="1">
    <location>
        <begin position="122"/>
        <end position="135"/>
    </location>
</feature>
<feature type="region of interest" description="Disordered" evidence="1">
    <location>
        <begin position="158"/>
        <end position="199"/>
    </location>
</feature>
<organism evidence="2 3">
    <name type="scientific">Caenorhabditis japonica</name>
    <dbReference type="NCBI Taxonomy" id="281687"/>
    <lineage>
        <taxon>Eukaryota</taxon>
        <taxon>Metazoa</taxon>
        <taxon>Ecdysozoa</taxon>
        <taxon>Nematoda</taxon>
        <taxon>Chromadorea</taxon>
        <taxon>Rhabditida</taxon>
        <taxon>Rhabditina</taxon>
        <taxon>Rhabditomorpha</taxon>
        <taxon>Rhabditoidea</taxon>
        <taxon>Rhabditidae</taxon>
        <taxon>Peloderinae</taxon>
        <taxon>Caenorhabditis</taxon>
    </lineage>
</organism>
<reference evidence="2" key="2">
    <citation type="submission" date="2022-06" db="UniProtKB">
        <authorList>
            <consortium name="EnsemblMetazoa"/>
        </authorList>
    </citation>
    <scope>IDENTIFICATION</scope>
    <source>
        <strain evidence="2">DF5081</strain>
    </source>
</reference>
<name>A0A8R1HYG7_CAEJA</name>
<protein>
    <submittedName>
        <fullName evidence="2">Uncharacterized protein</fullName>
    </submittedName>
</protein>
<sequence length="199" mass="22820">MYRPCTASEINFCNRAGALRSTENTEFDDFLNIYTLGEFTPVQIAAYIYHNNVCHKSETNEQFRRFYHILKDLDNVLTGLPKDLQTDPDPHQDEQTSICFHLDDKNPHEVVDSSKAFDETDNGYSDTLSDGMNSQEESERIEEYLDVSEEEDEVIMRPSWLPLNPMSGPIEIMEDGQGTSESTGSGRKRTRPNKYTPSY</sequence>
<reference evidence="3" key="1">
    <citation type="submission" date="2010-08" db="EMBL/GenBank/DDBJ databases">
        <authorList>
            <consortium name="Caenorhabditis japonica Sequencing Consortium"/>
            <person name="Wilson R.K."/>
        </authorList>
    </citation>
    <scope>NUCLEOTIDE SEQUENCE [LARGE SCALE GENOMIC DNA]</scope>
    <source>
        <strain evidence="3">DF5081</strain>
    </source>
</reference>
<evidence type="ECO:0000313" key="3">
    <source>
        <dbReference type="Proteomes" id="UP000005237"/>
    </source>
</evidence>
<evidence type="ECO:0000313" key="2">
    <source>
        <dbReference type="EnsemblMetazoa" id="CJA12141.1"/>
    </source>
</evidence>
<dbReference type="Proteomes" id="UP000005237">
    <property type="component" value="Unassembled WGS sequence"/>
</dbReference>
<dbReference type="EnsemblMetazoa" id="CJA12141.1">
    <property type="protein sequence ID" value="CJA12141.1"/>
    <property type="gene ID" value="WBGene00131345"/>
</dbReference>
<dbReference type="AlphaFoldDB" id="A0A8R1HYG7"/>
<proteinExistence type="predicted"/>